<dbReference type="EMBL" id="CP067420">
    <property type="protein sequence ID" value="QQP91934.1"/>
    <property type="molecule type" value="Genomic_DNA"/>
</dbReference>
<sequence length="85" mass="9611">MLKLGTRVGYGDQVGRIVGRTIELQPKYDIMLANGTIRSYVREVDLVLVPLPSDRPLVGETRGPMSMRRNDVNEEERDADPDRGR</sequence>
<gene>
    <name evidence="2" type="ORF">IGS68_12315</name>
</gene>
<reference evidence="2" key="1">
    <citation type="submission" date="2021-02" db="EMBL/GenBank/DDBJ databases">
        <title>Skermanella TT6 skin isolate.</title>
        <authorList>
            <person name="Lee K."/>
            <person name="Ganzorig M."/>
        </authorList>
    </citation>
    <scope>NUCLEOTIDE SEQUENCE</scope>
    <source>
        <strain evidence="2">TT6</strain>
    </source>
</reference>
<protein>
    <submittedName>
        <fullName evidence="2">Uncharacterized protein</fullName>
    </submittedName>
</protein>
<evidence type="ECO:0000313" key="3">
    <source>
        <dbReference type="Proteomes" id="UP000595197"/>
    </source>
</evidence>
<evidence type="ECO:0000256" key="1">
    <source>
        <dbReference type="SAM" id="MobiDB-lite"/>
    </source>
</evidence>
<feature type="region of interest" description="Disordered" evidence="1">
    <location>
        <begin position="53"/>
        <end position="85"/>
    </location>
</feature>
<name>A0ABX7BC12_9PROT</name>
<proteinExistence type="predicted"/>
<accession>A0ABX7BC12</accession>
<evidence type="ECO:0000313" key="2">
    <source>
        <dbReference type="EMBL" id="QQP91934.1"/>
    </source>
</evidence>
<keyword evidence="3" id="KW-1185">Reference proteome</keyword>
<dbReference type="RefSeq" id="WP_201080367.1">
    <property type="nucleotide sequence ID" value="NZ_CP067420.1"/>
</dbReference>
<dbReference type="Proteomes" id="UP000595197">
    <property type="component" value="Chromosome"/>
</dbReference>
<organism evidence="2 3">
    <name type="scientific">Skermanella cutis</name>
    <dbReference type="NCBI Taxonomy" id="2775420"/>
    <lineage>
        <taxon>Bacteria</taxon>
        <taxon>Pseudomonadati</taxon>
        <taxon>Pseudomonadota</taxon>
        <taxon>Alphaproteobacteria</taxon>
        <taxon>Rhodospirillales</taxon>
        <taxon>Azospirillaceae</taxon>
        <taxon>Skermanella</taxon>
    </lineage>
</organism>